<name>A0A4U1C7C0_9SPHI</name>
<protein>
    <submittedName>
        <fullName evidence="2">Uncharacterized protein</fullName>
    </submittedName>
</protein>
<feature type="compositionally biased region" description="Basic and acidic residues" evidence="1">
    <location>
        <begin position="54"/>
        <end position="90"/>
    </location>
</feature>
<dbReference type="RefSeq" id="WP_136876657.1">
    <property type="nucleotide sequence ID" value="NZ_SWBO01000004.1"/>
</dbReference>
<feature type="region of interest" description="Disordered" evidence="1">
    <location>
        <begin position="1"/>
        <end position="90"/>
    </location>
</feature>
<dbReference type="Proteomes" id="UP000310477">
    <property type="component" value="Unassembled WGS sequence"/>
</dbReference>
<dbReference type="EMBL" id="SWBO01000004">
    <property type="protein sequence ID" value="TKC01351.1"/>
    <property type="molecule type" value="Genomic_DNA"/>
</dbReference>
<organism evidence="2 3">
    <name type="scientific">Pedobacter cryotolerans</name>
    <dbReference type="NCBI Taxonomy" id="2571270"/>
    <lineage>
        <taxon>Bacteria</taxon>
        <taxon>Pseudomonadati</taxon>
        <taxon>Bacteroidota</taxon>
        <taxon>Sphingobacteriia</taxon>
        <taxon>Sphingobacteriales</taxon>
        <taxon>Sphingobacteriaceae</taxon>
        <taxon>Pedobacter</taxon>
    </lineage>
</organism>
<evidence type="ECO:0000256" key="1">
    <source>
        <dbReference type="SAM" id="MobiDB-lite"/>
    </source>
</evidence>
<evidence type="ECO:0000313" key="3">
    <source>
        <dbReference type="Proteomes" id="UP000310477"/>
    </source>
</evidence>
<evidence type="ECO:0000313" key="2">
    <source>
        <dbReference type="EMBL" id="TKC01351.1"/>
    </source>
</evidence>
<comment type="caution">
    <text evidence="2">The sequence shown here is derived from an EMBL/GenBank/DDBJ whole genome shotgun (WGS) entry which is preliminary data.</text>
</comment>
<feature type="compositionally biased region" description="Basic and acidic residues" evidence="1">
    <location>
        <begin position="1"/>
        <end position="29"/>
    </location>
</feature>
<gene>
    <name evidence="2" type="ORF">FA045_08930</name>
</gene>
<dbReference type="AlphaFoldDB" id="A0A4U1C7C0"/>
<proteinExistence type="predicted"/>
<keyword evidence="3" id="KW-1185">Reference proteome</keyword>
<feature type="compositionally biased region" description="Polar residues" evidence="1">
    <location>
        <begin position="42"/>
        <end position="53"/>
    </location>
</feature>
<accession>A0A4U1C7C0</accession>
<dbReference type="OrthoDB" id="771887at2"/>
<sequence length="90" mass="10029">MDIKENIAGLGKDHDDAARENDIAKKQSDAKPAAENLDMMPNTVNKQGNSDFEANQKNDELHDKASAYAEKEHAKAKNWDENTDLTDNKT</sequence>
<reference evidence="2 3" key="1">
    <citation type="submission" date="2019-04" db="EMBL/GenBank/DDBJ databases">
        <title>Pedobacter sp. AR-2-6 sp. nov., isolated from Arctic soil.</title>
        <authorList>
            <person name="Dahal R.H."/>
            <person name="Kim D.-U."/>
        </authorList>
    </citation>
    <scope>NUCLEOTIDE SEQUENCE [LARGE SCALE GENOMIC DNA]</scope>
    <source>
        <strain evidence="2 3">AR-2-6</strain>
    </source>
</reference>